<reference evidence="1 2" key="1">
    <citation type="submission" date="2019-02" db="EMBL/GenBank/DDBJ databases">
        <title>Siculibacillus lacustris gen. nov., sp. nov., a new rosette-forming bacterium isolated from a freshwater crater lake (Lake St. Ana, Romania).</title>
        <authorList>
            <person name="Felfoldi T."/>
            <person name="Marton Z."/>
            <person name="Szabo A."/>
            <person name="Mentes A."/>
            <person name="Boka K."/>
            <person name="Marialigeti K."/>
            <person name="Mathe I."/>
            <person name="Koncz M."/>
            <person name="Schumann P."/>
            <person name="Toth E."/>
        </authorList>
    </citation>
    <scope>NUCLEOTIDE SEQUENCE [LARGE SCALE GENOMIC DNA]</scope>
    <source>
        <strain evidence="1 2">SA-279</strain>
    </source>
</reference>
<proteinExistence type="predicted"/>
<organism evidence="1 2">
    <name type="scientific">Siculibacillus lacustris</name>
    <dbReference type="NCBI Taxonomy" id="1549641"/>
    <lineage>
        <taxon>Bacteria</taxon>
        <taxon>Pseudomonadati</taxon>
        <taxon>Pseudomonadota</taxon>
        <taxon>Alphaproteobacteria</taxon>
        <taxon>Hyphomicrobiales</taxon>
        <taxon>Ancalomicrobiaceae</taxon>
        <taxon>Siculibacillus</taxon>
    </lineage>
</organism>
<evidence type="ECO:0000313" key="2">
    <source>
        <dbReference type="Proteomes" id="UP000292781"/>
    </source>
</evidence>
<dbReference type="SUPFAM" id="SSF64518">
    <property type="entry name" value="Phase 1 flagellin"/>
    <property type="match status" value="1"/>
</dbReference>
<dbReference type="RefSeq" id="WP_131311446.1">
    <property type="nucleotide sequence ID" value="NZ_SJFN01000043.1"/>
</dbReference>
<keyword evidence="2" id="KW-1185">Reference proteome</keyword>
<evidence type="ECO:0000313" key="1">
    <source>
        <dbReference type="EMBL" id="TBW33507.1"/>
    </source>
</evidence>
<protein>
    <submittedName>
        <fullName evidence="1">Uncharacterized protein</fullName>
    </submittedName>
</protein>
<accession>A0A4Q9VF64</accession>
<gene>
    <name evidence="1" type="ORF">EYW49_20235</name>
</gene>
<dbReference type="EMBL" id="SJFN01000043">
    <property type="protein sequence ID" value="TBW33507.1"/>
    <property type="molecule type" value="Genomic_DNA"/>
</dbReference>
<name>A0A4Q9VF64_9HYPH</name>
<comment type="caution">
    <text evidence="1">The sequence shown here is derived from an EMBL/GenBank/DDBJ whole genome shotgun (WGS) entry which is preliminary data.</text>
</comment>
<dbReference type="AlphaFoldDB" id="A0A4Q9VF64"/>
<dbReference type="Proteomes" id="UP000292781">
    <property type="component" value="Unassembled WGS sequence"/>
</dbReference>
<dbReference type="OrthoDB" id="7312911at2"/>
<sequence length="503" mass="52021">MDVTYAYTGLNSSLGSHLVSQRQLMTDLTLQETTKLKSQTYAGISDRSLTLAFQSKISENDAYQTTIDGIDTRLKLVTNSIEGMSKLSSNLAGSLDGNSFNLTSNGKTSAQVMAQNSLDGYISALNTEYGGLYVFGGKKTDSAPVEPSKTILDGDTTRAGYVTVAAQRLAADTGTSGLGRLTDGVSGTKVDLAEDGAHPFGVKLAGVTSTLSNATVTDATAASGGAAPHSLSVDFTGQPTAGEAVTLTLTQPDGSTTSIKLTAGTASSTDGKTFAIGATPADTATNLQAALDTQLKTVVATDTTAASAVQAANEFFDTTSGATPMRVSGPPYDTATALVAGTPTDTVFWYTGTNDSTNPRSDASALVDTNLTVDYGTRANETAFVDQIKQMAVLSTLDVSSGSDTAKALYQSAVTRTQPVLMNTTGAKTLQSLETEIAGSQKAASLASTRLSIATNTYQTSVDSSMQVDDTQVAVQITTLQTQIEASYKAASILYKLSLTNYL</sequence>